<evidence type="ECO:0000313" key="2">
    <source>
        <dbReference type="EnsemblMetazoa" id="PPA35210.1"/>
    </source>
</evidence>
<reference evidence="2" key="2">
    <citation type="submission" date="2022-06" db="UniProtKB">
        <authorList>
            <consortium name="EnsemblMetazoa"/>
        </authorList>
    </citation>
    <scope>IDENTIFICATION</scope>
    <source>
        <strain evidence="2">PS312</strain>
    </source>
</reference>
<keyword evidence="3" id="KW-1185">Reference proteome</keyword>
<name>A0A2A6B7G2_PRIPA</name>
<proteinExistence type="predicted"/>
<reference evidence="3" key="1">
    <citation type="journal article" date="2008" name="Nat. Genet.">
        <title>The Pristionchus pacificus genome provides a unique perspective on nematode lifestyle and parasitism.</title>
        <authorList>
            <person name="Dieterich C."/>
            <person name="Clifton S.W."/>
            <person name="Schuster L.N."/>
            <person name="Chinwalla A."/>
            <person name="Delehaunty K."/>
            <person name="Dinkelacker I."/>
            <person name="Fulton L."/>
            <person name="Fulton R."/>
            <person name="Godfrey J."/>
            <person name="Minx P."/>
            <person name="Mitreva M."/>
            <person name="Roeseler W."/>
            <person name="Tian H."/>
            <person name="Witte H."/>
            <person name="Yang S.P."/>
            <person name="Wilson R.K."/>
            <person name="Sommer R.J."/>
        </authorList>
    </citation>
    <scope>NUCLEOTIDE SEQUENCE [LARGE SCALE GENOMIC DNA]</scope>
    <source>
        <strain evidence="3">PS312</strain>
    </source>
</reference>
<feature type="region of interest" description="Disordered" evidence="1">
    <location>
        <begin position="64"/>
        <end position="83"/>
    </location>
</feature>
<dbReference type="EnsemblMetazoa" id="PPA35210.1">
    <property type="protein sequence ID" value="PPA35210.1"/>
    <property type="gene ID" value="WBGene00273579"/>
</dbReference>
<protein>
    <submittedName>
        <fullName evidence="2">Uncharacterized protein</fullName>
    </submittedName>
</protein>
<evidence type="ECO:0000256" key="1">
    <source>
        <dbReference type="SAM" id="MobiDB-lite"/>
    </source>
</evidence>
<feature type="compositionally biased region" description="Polar residues" evidence="1">
    <location>
        <begin position="64"/>
        <end position="74"/>
    </location>
</feature>
<sequence length="206" mass="22468">MIDGHVRQMIIVVVAVEGSEQGGREERSGLEYWFVEALDLSGCSNDGRSHLEMRLLLLHAHATRQPTADSMNSKRSGKKEARASPLLSLPLPALSTPSRLAHAAPMKSLFSLSNSVYTQYLKRMTYPNKTERSLSRCPANIVLPYPPTHHRTITVPSVAQPISAKIAIATCGGFEFGKITPGAGKVEQFGQEEGEVLDDDDRKGNA</sequence>
<evidence type="ECO:0000313" key="3">
    <source>
        <dbReference type="Proteomes" id="UP000005239"/>
    </source>
</evidence>
<accession>A0A2A6B7G2</accession>
<gene>
    <name evidence="2" type="primary">WBGene00273579</name>
</gene>
<dbReference type="Proteomes" id="UP000005239">
    <property type="component" value="Unassembled WGS sequence"/>
</dbReference>
<dbReference type="AlphaFoldDB" id="A0A2A6B7G2"/>
<accession>A0A8R1ULS5</accession>
<organism evidence="2 3">
    <name type="scientific">Pristionchus pacificus</name>
    <name type="common">Parasitic nematode worm</name>
    <dbReference type="NCBI Taxonomy" id="54126"/>
    <lineage>
        <taxon>Eukaryota</taxon>
        <taxon>Metazoa</taxon>
        <taxon>Ecdysozoa</taxon>
        <taxon>Nematoda</taxon>
        <taxon>Chromadorea</taxon>
        <taxon>Rhabditida</taxon>
        <taxon>Rhabditina</taxon>
        <taxon>Diplogasteromorpha</taxon>
        <taxon>Diplogasteroidea</taxon>
        <taxon>Neodiplogasteridae</taxon>
        <taxon>Pristionchus</taxon>
    </lineage>
</organism>